<dbReference type="CDD" id="cd07976">
    <property type="entry name" value="TFIIA_alpha_beta_like"/>
    <property type="match status" value="1"/>
</dbReference>
<dbReference type="Proteomes" id="UP001209540">
    <property type="component" value="Unassembled WGS sequence"/>
</dbReference>
<evidence type="ECO:0000256" key="5">
    <source>
        <dbReference type="ARBA" id="ARBA00074154"/>
    </source>
</evidence>
<gene>
    <name evidence="7" type="ORF">BDA99DRAFT_151713</name>
</gene>
<dbReference type="GO" id="GO:0005672">
    <property type="term" value="C:transcription factor TFIIA complex"/>
    <property type="evidence" value="ECO:0007669"/>
    <property type="project" value="InterPro"/>
</dbReference>
<dbReference type="AlphaFoldDB" id="A0AAD5K4K6"/>
<organism evidence="7 8">
    <name type="scientific">Phascolomyces articulosus</name>
    <dbReference type="NCBI Taxonomy" id="60185"/>
    <lineage>
        <taxon>Eukaryota</taxon>
        <taxon>Fungi</taxon>
        <taxon>Fungi incertae sedis</taxon>
        <taxon>Mucoromycota</taxon>
        <taxon>Mucoromycotina</taxon>
        <taxon>Mucoromycetes</taxon>
        <taxon>Mucorales</taxon>
        <taxon>Lichtheimiaceae</taxon>
        <taxon>Phascolomyces</taxon>
    </lineage>
</organism>
<protein>
    <recommendedName>
        <fullName evidence="5">Transcription initiation factor IIA large subunit</fullName>
    </recommendedName>
</protein>
<name>A0AAD5K4K6_9FUNG</name>
<dbReference type="SUPFAM" id="SSF47396">
    <property type="entry name" value="Transcription factor IIA (TFIIA), alpha-helical domain"/>
    <property type="match status" value="1"/>
</dbReference>
<comment type="similarity">
    <text evidence="2">Belongs to the TFIIA subunit 1 family.</text>
</comment>
<dbReference type="InterPro" id="IPR004855">
    <property type="entry name" value="TFIIA_asu/bsu"/>
</dbReference>
<dbReference type="PANTHER" id="PTHR12694">
    <property type="entry name" value="TRANSCRIPTION INITIATION FACTOR IIA SUBUNIT 1"/>
    <property type="match status" value="1"/>
</dbReference>
<evidence type="ECO:0000256" key="4">
    <source>
        <dbReference type="ARBA" id="ARBA00023242"/>
    </source>
</evidence>
<evidence type="ECO:0000256" key="2">
    <source>
        <dbReference type="ARBA" id="ARBA00010059"/>
    </source>
</evidence>
<keyword evidence="3" id="KW-0804">Transcription</keyword>
<dbReference type="Gene3D" id="1.10.287.100">
    <property type="match status" value="1"/>
</dbReference>
<dbReference type="FunFam" id="1.10.287.100:FF:000001">
    <property type="entry name" value="Transcription initiation factor IIA subunit"/>
    <property type="match status" value="1"/>
</dbReference>
<reference evidence="7" key="1">
    <citation type="journal article" date="2022" name="IScience">
        <title>Evolution of zygomycete secretomes and the origins of terrestrial fungal ecologies.</title>
        <authorList>
            <person name="Chang Y."/>
            <person name="Wang Y."/>
            <person name="Mondo S."/>
            <person name="Ahrendt S."/>
            <person name="Andreopoulos W."/>
            <person name="Barry K."/>
            <person name="Beard J."/>
            <person name="Benny G.L."/>
            <person name="Blankenship S."/>
            <person name="Bonito G."/>
            <person name="Cuomo C."/>
            <person name="Desiro A."/>
            <person name="Gervers K.A."/>
            <person name="Hundley H."/>
            <person name="Kuo A."/>
            <person name="LaButti K."/>
            <person name="Lang B.F."/>
            <person name="Lipzen A."/>
            <person name="O'Donnell K."/>
            <person name="Pangilinan J."/>
            <person name="Reynolds N."/>
            <person name="Sandor L."/>
            <person name="Smith M.E."/>
            <person name="Tsang A."/>
            <person name="Grigoriev I.V."/>
            <person name="Stajich J.E."/>
            <person name="Spatafora J.W."/>
        </authorList>
    </citation>
    <scope>NUCLEOTIDE SEQUENCE</scope>
    <source>
        <strain evidence="7">RSA 2281</strain>
    </source>
</reference>
<comment type="caution">
    <text evidence="7">The sequence shown here is derived from an EMBL/GenBank/DDBJ whole genome shotgun (WGS) entry which is preliminary data.</text>
</comment>
<feature type="region of interest" description="Disordered" evidence="6">
    <location>
        <begin position="62"/>
        <end position="91"/>
    </location>
</feature>
<evidence type="ECO:0000313" key="8">
    <source>
        <dbReference type="Proteomes" id="UP001209540"/>
    </source>
</evidence>
<proteinExistence type="inferred from homology"/>
<evidence type="ECO:0000256" key="1">
    <source>
        <dbReference type="ARBA" id="ARBA00004123"/>
    </source>
</evidence>
<feature type="compositionally biased region" description="Low complexity" evidence="6">
    <location>
        <begin position="69"/>
        <end position="89"/>
    </location>
</feature>
<comment type="subcellular location">
    <subcellularLocation>
        <location evidence="1">Nucleus</location>
    </subcellularLocation>
</comment>
<reference evidence="7" key="2">
    <citation type="submission" date="2023-02" db="EMBL/GenBank/DDBJ databases">
        <authorList>
            <consortium name="DOE Joint Genome Institute"/>
            <person name="Mondo S.J."/>
            <person name="Chang Y."/>
            <person name="Wang Y."/>
            <person name="Ahrendt S."/>
            <person name="Andreopoulos W."/>
            <person name="Barry K."/>
            <person name="Beard J."/>
            <person name="Benny G.L."/>
            <person name="Blankenship S."/>
            <person name="Bonito G."/>
            <person name="Cuomo C."/>
            <person name="Desiro A."/>
            <person name="Gervers K.A."/>
            <person name="Hundley H."/>
            <person name="Kuo A."/>
            <person name="LaButti K."/>
            <person name="Lang B.F."/>
            <person name="Lipzen A."/>
            <person name="O'Donnell K."/>
            <person name="Pangilinan J."/>
            <person name="Reynolds N."/>
            <person name="Sandor L."/>
            <person name="Smith M.W."/>
            <person name="Tsang A."/>
            <person name="Grigoriev I.V."/>
            <person name="Stajich J.E."/>
            <person name="Spatafora J.W."/>
        </authorList>
    </citation>
    <scope>NUCLEOTIDE SEQUENCE</scope>
    <source>
        <strain evidence="7">RSA 2281</strain>
    </source>
</reference>
<evidence type="ECO:0000313" key="7">
    <source>
        <dbReference type="EMBL" id="KAI9255045.1"/>
    </source>
</evidence>
<keyword evidence="4" id="KW-0539">Nucleus</keyword>
<accession>A0AAD5K4K6</accession>
<keyword evidence="8" id="KW-1185">Reference proteome</keyword>
<dbReference type="EMBL" id="JAIXMP010000023">
    <property type="protein sequence ID" value="KAI9255045.1"/>
    <property type="molecule type" value="Genomic_DNA"/>
</dbReference>
<evidence type="ECO:0000256" key="3">
    <source>
        <dbReference type="ARBA" id="ARBA00023163"/>
    </source>
</evidence>
<dbReference type="PANTHER" id="PTHR12694:SF8">
    <property type="entry name" value="TRANSCRIPTION INITIATION FACTOR IIA SUBUNIT 1"/>
    <property type="match status" value="1"/>
</dbReference>
<dbReference type="GO" id="GO:0006367">
    <property type="term" value="P:transcription initiation at RNA polymerase II promoter"/>
    <property type="evidence" value="ECO:0007669"/>
    <property type="project" value="InterPro"/>
</dbReference>
<dbReference type="Pfam" id="PF03153">
    <property type="entry name" value="TFIIA"/>
    <property type="match status" value="1"/>
</dbReference>
<evidence type="ECO:0000256" key="6">
    <source>
        <dbReference type="SAM" id="MobiDB-lite"/>
    </source>
</evidence>
<sequence length="120" mass="13915">MSNAIVSNVYRYVIDEVISQVRGEFEDMGIDEAVLQELQRSWEAKVARSRVANFGFSDEAYYDEDGEEQPQQQQQQQQQAQQQQQQSQQVNMGAGGEAQQLQYPSVIIFFFLFRSFLFCI</sequence>